<dbReference type="EMBL" id="BMAU01021221">
    <property type="protein sequence ID" value="GFY00522.1"/>
    <property type="molecule type" value="Genomic_DNA"/>
</dbReference>
<dbReference type="AlphaFoldDB" id="A0A8X6S046"/>
<reference evidence="1" key="1">
    <citation type="submission" date="2020-08" db="EMBL/GenBank/DDBJ databases">
        <title>Multicomponent nature underlies the extraordinary mechanical properties of spider dragline silk.</title>
        <authorList>
            <person name="Kono N."/>
            <person name="Nakamura H."/>
            <person name="Mori M."/>
            <person name="Yoshida Y."/>
            <person name="Ohtoshi R."/>
            <person name="Malay A.D."/>
            <person name="Moran D.A.P."/>
            <person name="Tomita M."/>
            <person name="Numata K."/>
            <person name="Arakawa K."/>
        </authorList>
    </citation>
    <scope>NUCLEOTIDE SEQUENCE</scope>
</reference>
<accession>A0A8X6S046</accession>
<dbReference type="Proteomes" id="UP000887159">
    <property type="component" value="Unassembled WGS sequence"/>
</dbReference>
<organism evidence="1 2">
    <name type="scientific">Trichonephila clavipes</name>
    <name type="common">Golden silk orbweaver</name>
    <name type="synonym">Nephila clavipes</name>
    <dbReference type="NCBI Taxonomy" id="2585209"/>
    <lineage>
        <taxon>Eukaryota</taxon>
        <taxon>Metazoa</taxon>
        <taxon>Ecdysozoa</taxon>
        <taxon>Arthropoda</taxon>
        <taxon>Chelicerata</taxon>
        <taxon>Arachnida</taxon>
        <taxon>Araneae</taxon>
        <taxon>Araneomorphae</taxon>
        <taxon>Entelegynae</taxon>
        <taxon>Araneoidea</taxon>
        <taxon>Nephilidae</taxon>
        <taxon>Trichonephila</taxon>
    </lineage>
</organism>
<dbReference type="Gene3D" id="3.30.420.10">
    <property type="entry name" value="Ribonuclease H-like superfamily/Ribonuclease H"/>
    <property type="match status" value="1"/>
</dbReference>
<dbReference type="InterPro" id="IPR036397">
    <property type="entry name" value="RNaseH_sf"/>
</dbReference>
<evidence type="ECO:0000313" key="2">
    <source>
        <dbReference type="Proteomes" id="UP000887159"/>
    </source>
</evidence>
<dbReference type="GO" id="GO:0003676">
    <property type="term" value="F:nucleic acid binding"/>
    <property type="evidence" value="ECO:0007669"/>
    <property type="project" value="InterPro"/>
</dbReference>
<gene>
    <name evidence="1" type="primary">NCL1_10970</name>
    <name evidence="1" type="ORF">TNCV_2139191</name>
</gene>
<proteinExistence type="predicted"/>
<name>A0A8X6S046_TRICX</name>
<comment type="caution">
    <text evidence="1">The sequence shown here is derived from an EMBL/GenBank/DDBJ whole genome shotgun (WGS) entry which is preliminary data.</text>
</comment>
<evidence type="ECO:0000313" key="1">
    <source>
        <dbReference type="EMBL" id="GFY00522.1"/>
    </source>
</evidence>
<keyword evidence="2" id="KW-1185">Reference proteome</keyword>
<sequence length="98" mass="11019">MSDHTCHAMSKSSYLPIRLNCFLGLLVLPIYRQSKTCVPRFAQRLPRDAPSAATLDQLWLYVETAWTAAPQEYIQSLFDSMPSCMAAVIPNNGGYTNY</sequence>
<protein>
    <submittedName>
        <fullName evidence="1">Uncharacterized protein</fullName>
    </submittedName>
</protein>